<evidence type="ECO:0000256" key="9">
    <source>
        <dbReference type="PIRNR" id="PIRNR011018"/>
    </source>
</evidence>
<evidence type="ECO:0000256" key="4">
    <source>
        <dbReference type="ARBA" id="ARBA00022729"/>
    </source>
</evidence>
<dbReference type="PANTHER" id="PTHR31826">
    <property type="entry name" value="NICALIN"/>
    <property type="match status" value="1"/>
</dbReference>
<dbReference type="AlphaFoldDB" id="U5EYI1"/>
<dbReference type="Gene3D" id="3.40.630.10">
    <property type="entry name" value="Zn peptidases"/>
    <property type="match status" value="1"/>
</dbReference>
<evidence type="ECO:0000256" key="8">
    <source>
        <dbReference type="ARBA" id="ARBA00023180"/>
    </source>
</evidence>
<comment type="similarity">
    <text evidence="2 9">Belongs to the nicastrin family.</text>
</comment>
<evidence type="ECO:0000256" key="7">
    <source>
        <dbReference type="ARBA" id="ARBA00023136"/>
    </source>
</evidence>
<keyword evidence="3 10" id="KW-0812">Transmembrane</keyword>
<keyword evidence="4" id="KW-0732">Signal</keyword>
<reference evidence="11" key="1">
    <citation type="journal article" date="2014" name="Insect Biochem. Mol. Biol.">
        <title>An insight into the sialome of the frog biting fly, Corethrella appendiculata.</title>
        <authorList>
            <person name="Ribeiro J.M.C."/>
            <person name="Chagas A.C."/>
            <person name="Pham V.M."/>
            <person name="Lounibos L.P."/>
            <person name="Calvo E."/>
        </authorList>
    </citation>
    <scope>NUCLEOTIDE SEQUENCE</scope>
    <source>
        <tissue evidence="11">Salivary glands</tissue>
    </source>
</reference>
<dbReference type="SUPFAM" id="SSF53187">
    <property type="entry name" value="Zn-dependent exopeptidases"/>
    <property type="match status" value="1"/>
</dbReference>
<accession>U5EYI1</accession>
<evidence type="ECO:0000256" key="2">
    <source>
        <dbReference type="ARBA" id="ARBA00007717"/>
    </source>
</evidence>
<keyword evidence="5" id="KW-0256">Endoplasmic reticulum</keyword>
<dbReference type="PIRSF" id="PIRSF011018">
    <property type="entry name" value="Nicalin"/>
    <property type="match status" value="1"/>
</dbReference>
<comment type="subcellular location">
    <subcellularLocation>
        <location evidence="1">Endoplasmic reticulum membrane</location>
        <topology evidence="1">Single-pass membrane protein</topology>
    </subcellularLocation>
</comment>
<keyword evidence="11" id="KW-0645">Protease</keyword>
<evidence type="ECO:0000256" key="6">
    <source>
        <dbReference type="ARBA" id="ARBA00022989"/>
    </source>
</evidence>
<keyword evidence="7 10" id="KW-0472">Membrane</keyword>
<name>U5EYI1_9DIPT</name>
<evidence type="ECO:0000313" key="11">
    <source>
        <dbReference type="EMBL" id="JAB59587.1"/>
    </source>
</evidence>
<dbReference type="GO" id="GO:0004177">
    <property type="term" value="F:aminopeptidase activity"/>
    <property type="evidence" value="ECO:0007669"/>
    <property type="project" value="UniProtKB-KW"/>
</dbReference>
<evidence type="ECO:0000256" key="5">
    <source>
        <dbReference type="ARBA" id="ARBA00022824"/>
    </source>
</evidence>
<dbReference type="GO" id="GO:0009966">
    <property type="term" value="P:regulation of signal transduction"/>
    <property type="evidence" value="ECO:0007669"/>
    <property type="project" value="InterPro"/>
</dbReference>
<protein>
    <recommendedName>
        <fullName evidence="9">Nicalin</fullName>
    </recommendedName>
</protein>
<evidence type="ECO:0000256" key="1">
    <source>
        <dbReference type="ARBA" id="ARBA00004389"/>
    </source>
</evidence>
<keyword evidence="8" id="KW-0325">Glycoprotein</keyword>
<dbReference type="InterPro" id="IPR016574">
    <property type="entry name" value="Nicalin"/>
</dbReference>
<sequence length="557" mass="63111">MFEEADNFADFFRGGLPYYLLITLPILIICSSNPVLASSEFGVQRMSQFDVHGAPYGCRASALNLEAKSLYTWSTSRHCVITRFQDMTIDQFREIRLKAGGLVILLPNDISTLSFEERQHILLLEQAMMAQEISIPVYFSKYDGKLNEIINDVTKTTSANSQQSSKQGSRESALSEILNSISANGYQVVVTGATHTPNKQTKIPIIQGELISNKIQQQQHTKSSQDGDSKTSLIILTAHLDTFGLLNQPLNNIDSAILLTLIDLFSKLHATIPKYRLVFIVSESGSLLNFQGIKKWLDANLDENIQIQHAEFVLCLDGLGKQLANGGGNIFMHVSKPPKEGTHINNFYKILKNSAQQYGNVTVEGVHKKINLADTLLAWEHERFSMKRMPAFTLSNLKSHKDPLRTTTFEDNVEDEEQLEKLQTSVKIIAESLASYIYGIQDGEIFTGTMEITKDTIRPWLNLKSTLQNNDLKNSFDKLLKNIKIIYEKPDPREPDFMFYDDKNAILNIYNVKPAVFDLFLTFLIVAYLFVIYFAIIYFPKLYTFVCKFSQIKVKAY</sequence>
<feature type="transmembrane region" description="Helical" evidence="10">
    <location>
        <begin position="516"/>
        <end position="539"/>
    </location>
</feature>
<evidence type="ECO:0000256" key="10">
    <source>
        <dbReference type="SAM" id="Phobius"/>
    </source>
</evidence>
<keyword evidence="11" id="KW-0031">Aminopeptidase</keyword>
<dbReference type="CDD" id="cd03882">
    <property type="entry name" value="M28_nicalin_like"/>
    <property type="match status" value="1"/>
</dbReference>
<organism evidence="11">
    <name type="scientific">Corethrella appendiculata</name>
    <dbReference type="NCBI Taxonomy" id="1370023"/>
    <lineage>
        <taxon>Eukaryota</taxon>
        <taxon>Metazoa</taxon>
        <taxon>Ecdysozoa</taxon>
        <taxon>Arthropoda</taxon>
        <taxon>Hexapoda</taxon>
        <taxon>Insecta</taxon>
        <taxon>Pterygota</taxon>
        <taxon>Neoptera</taxon>
        <taxon>Endopterygota</taxon>
        <taxon>Diptera</taxon>
        <taxon>Nematocera</taxon>
        <taxon>Culicoidea</taxon>
        <taxon>Chaoboridae</taxon>
        <taxon>Corethrella</taxon>
    </lineage>
</organism>
<proteinExistence type="evidence at transcript level"/>
<evidence type="ECO:0000256" key="3">
    <source>
        <dbReference type="ARBA" id="ARBA00022692"/>
    </source>
</evidence>
<dbReference type="GO" id="GO:0005789">
    <property type="term" value="C:endoplasmic reticulum membrane"/>
    <property type="evidence" value="ECO:0007669"/>
    <property type="project" value="UniProtKB-SubCell"/>
</dbReference>
<keyword evidence="11" id="KW-0378">Hydrolase</keyword>
<feature type="transmembrane region" description="Helical" evidence="10">
    <location>
        <begin position="16"/>
        <end position="36"/>
    </location>
</feature>
<dbReference type="EMBL" id="GANO01000284">
    <property type="protein sequence ID" value="JAB59587.1"/>
    <property type="molecule type" value="mRNA"/>
</dbReference>
<keyword evidence="6 10" id="KW-1133">Transmembrane helix</keyword>